<sequence length="74" mass="8847">MELLLLKHFLFKLSVFYNFCFDQGTRFVVNIHNYEKISHAACHNPVLLLSARIVYCTTTKITTENETKRRNYYQ</sequence>
<reference evidence="2" key="1">
    <citation type="submission" date="2016-10" db="EMBL/GenBank/DDBJ databases">
        <authorList>
            <person name="Varghese N."/>
            <person name="Submissions S."/>
        </authorList>
    </citation>
    <scope>NUCLEOTIDE SEQUENCE [LARGE SCALE GENOMIC DNA]</scope>
    <source>
        <strain evidence="2">DSM 19110</strain>
    </source>
</reference>
<protein>
    <submittedName>
        <fullName evidence="1">Uncharacterized protein</fullName>
    </submittedName>
</protein>
<keyword evidence="2" id="KW-1185">Reference proteome</keyword>
<dbReference type="Proteomes" id="UP000183200">
    <property type="component" value="Unassembled WGS sequence"/>
</dbReference>
<dbReference type="AlphaFoldDB" id="A0A1G9ZBL8"/>
<name>A0A1G9ZBL8_9SPHI</name>
<evidence type="ECO:0000313" key="1">
    <source>
        <dbReference type="EMBL" id="SDN18704.1"/>
    </source>
</evidence>
<dbReference type="EMBL" id="FNGY01000006">
    <property type="protein sequence ID" value="SDN18704.1"/>
    <property type="molecule type" value="Genomic_DNA"/>
</dbReference>
<evidence type="ECO:0000313" key="2">
    <source>
        <dbReference type="Proteomes" id="UP000183200"/>
    </source>
</evidence>
<proteinExistence type="predicted"/>
<organism evidence="1 2">
    <name type="scientific">Pedobacter steynii</name>
    <dbReference type="NCBI Taxonomy" id="430522"/>
    <lineage>
        <taxon>Bacteria</taxon>
        <taxon>Pseudomonadati</taxon>
        <taxon>Bacteroidota</taxon>
        <taxon>Sphingobacteriia</taxon>
        <taxon>Sphingobacteriales</taxon>
        <taxon>Sphingobacteriaceae</taxon>
        <taxon>Pedobacter</taxon>
    </lineage>
</organism>
<gene>
    <name evidence="1" type="ORF">SAMN05421820_106416</name>
</gene>
<accession>A0A1G9ZBL8</accession>